<dbReference type="FunFam" id="3.30.565.10:FF:000014">
    <property type="entry name" value="Mismatch repair endonuclease pms1, putative"/>
    <property type="match status" value="1"/>
</dbReference>
<dbReference type="InterPro" id="IPR014790">
    <property type="entry name" value="MutL_C"/>
</dbReference>
<dbReference type="GO" id="GO:0005524">
    <property type="term" value="F:ATP binding"/>
    <property type="evidence" value="ECO:0007669"/>
    <property type="project" value="InterPro"/>
</dbReference>
<evidence type="ECO:0000259" key="5">
    <source>
        <dbReference type="SMART" id="SM01340"/>
    </source>
</evidence>
<feature type="compositionally biased region" description="Basic and acidic residues" evidence="3">
    <location>
        <begin position="415"/>
        <end position="434"/>
    </location>
</feature>
<dbReference type="InterPro" id="IPR036890">
    <property type="entry name" value="HATPase_C_sf"/>
</dbReference>
<accession>A0A6A3L1S4</accession>
<evidence type="ECO:0008006" key="8">
    <source>
        <dbReference type="Google" id="ProtNLM"/>
    </source>
</evidence>
<dbReference type="InterPro" id="IPR020568">
    <property type="entry name" value="Ribosomal_Su5_D2-typ_SF"/>
</dbReference>
<dbReference type="CDD" id="cd03484">
    <property type="entry name" value="MutL_Trans_hPMS_2_like"/>
    <property type="match status" value="1"/>
</dbReference>
<reference evidence="6 7" key="1">
    <citation type="submission" date="2018-09" db="EMBL/GenBank/DDBJ databases">
        <title>Genomic investigation of the strawberry pathogen Phytophthora fragariae indicates pathogenicity is determined by transcriptional variation in three key races.</title>
        <authorList>
            <person name="Adams T.M."/>
            <person name="Armitage A.D."/>
            <person name="Sobczyk M.K."/>
            <person name="Bates H.J."/>
            <person name="Dunwell J.M."/>
            <person name="Nellist C.F."/>
            <person name="Harrison R.J."/>
        </authorList>
    </citation>
    <scope>NUCLEOTIDE SEQUENCE [LARGE SCALE GENOMIC DNA]</scope>
    <source>
        <strain evidence="6 7">SCRP324</strain>
    </source>
</reference>
<dbReference type="OrthoDB" id="10254304at2759"/>
<dbReference type="Pfam" id="PF13589">
    <property type="entry name" value="HATPase_c_3"/>
    <property type="match status" value="1"/>
</dbReference>
<organism evidence="6 7">
    <name type="scientific">Phytophthora rubi</name>
    <dbReference type="NCBI Taxonomy" id="129364"/>
    <lineage>
        <taxon>Eukaryota</taxon>
        <taxon>Sar</taxon>
        <taxon>Stramenopiles</taxon>
        <taxon>Oomycota</taxon>
        <taxon>Peronosporomycetes</taxon>
        <taxon>Peronosporales</taxon>
        <taxon>Peronosporaceae</taxon>
        <taxon>Phytophthora</taxon>
    </lineage>
</organism>
<evidence type="ECO:0000256" key="2">
    <source>
        <dbReference type="ARBA" id="ARBA00022763"/>
    </source>
</evidence>
<feature type="region of interest" description="Disordered" evidence="3">
    <location>
        <begin position="415"/>
        <end position="435"/>
    </location>
</feature>
<dbReference type="PANTHER" id="PTHR10073:SF52">
    <property type="entry name" value="MISMATCH REPAIR ENDONUCLEASE PMS2"/>
    <property type="match status" value="1"/>
</dbReference>
<dbReference type="InterPro" id="IPR014762">
    <property type="entry name" value="DNA_mismatch_repair_CS"/>
</dbReference>
<dbReference type="GO" id="GO:0030983">
    <property type="term" value="F:mismatched DNA binding"/>
    <property type="evidence" value="ECO:0007669"/>
    <property type="project" value="InterPro"/>
</dbReference>
<dbReference type="SMART" id="SM00853">
    <property type="entry name" value="MutL_C"/>
    <property type="match status" value="1"/>
</dbReference>
<dbReference type="InterPro" id="IPR013507">
    <property type="entry name" value="DNA_mismatch_S5_2-like"/>
</dbReference>
<dbReference type="EMBL" id="QXFU01001061">
    <property type="protein sequence ID" value="KAE9011875.1"/>
    <property type="molecule type" value="Genomic_DNA"/>
</dbReference>
<dbReference type="NCBIfam" id="TIGR00585">
    <property type="entry name" value="mutl"/>
    <property type="match status" value="1"/>
</dbReference>
<dbReference type="InterPro" id="IPR042121">
    <property type="entry name" value="MutL_C_regsub"/>
</dbReference>
<dbReference type="FunFam" id="3.30.1370.100:FF:000001">
    <property type="entry name" value="Mismatch repair endonuclease pms1, putative"/>
    <property type="match status" value="1"/>
</dbReference>
<comment type="similarity">
    <text evidence="1">Belongs to the DNA mismatch repair MutL/HexB family.</text>
</comment>
<dbReference type="Gene3D" id="3.30.1370.100">
    <property type="entry name" value="MutL, C-terminal domain, regulatory subdomain"/>
    <property type="match status" value="1"/>
</dbReference>
<dbReference type="InterPro" id="IPR038973">
    <property type="entry name" value="MutL/Mlh/Pms-like"/>
</dbReference>
<dbReference type="SUPFAM" id="SSF55874">
    <property type="entry name" value="ATPase domain of HSP90 chaperone/DNA topoisomerase II/histidine kinase"/>
    <property type="match status" value="1"/>
</dbReference>
<evidence type="ECO:0000313" key="6">
    <source>
        <dbReference type="EMBL" id="KAE9011875.1"/>
    </source>
</evidence>
<evidence type="ECO:0000313" key="7">
    <source>
        <dbReference type="Proteomes" id="UP000435112"/>
    </source>
</evidence>
<dbReference type="GO" id="GO:0016887">
    <property type="term" value="F:ATP hydrolysis activity"/>
    <property type="evidence" value="ECO:0007669"/>
    <property type="project" value="InterPro"/>
</dbReference>
<dbReference type="SMART" id="SM01340">
    <property type="entry name" value="DNA_mis_repair"/>
    <property type="match status" value="1"/>
</dbReference>
<dbReference type="InterPro" id="IPR042120">
    <property type="entry name" value="MutL_C_dimsub"/>
</dbReference>
<dbReference type="CDD" id="cd16926">
    <property type="entry name" value="HATPase_MutL-MLH-PMS-like"/>
    <property type="match status" value="1"/>
</dbReference>
<comment type="caution">
    <text evidence="6">The sequence shown here is derived from an EMBL/GenBank/DDBJ whole genome shotgun (WGS) entry which is preliminary data.</text>
</comment>
<dbReference type="AlphaFoldDB" id="A0A6A3L1S4"/>
<feature type="domain" description="DNA mismatch repair protein S5" evidence="5">
    <location>
        <begin position="242"/>
        <end position="396"/>
    </location>
</feature>
<dbReference type="PANTHER" id="PTHR10073">
    <property type="entry name" value="DNA MISMATCH REPAIR PROTEIN MLH, PMS, MUTL"/>
    <property type="match status" value="1"/>
</dbReference>
<dbReference type="GO" id="GO:0032389">
    <property type="term" value="C:MutLalpha complex"/>
    <property type="evidence" value="ECO:0007669"/>
    <property type="project" value="TreeGrafter"/>
</dbReference>
<dbReference type="InterPro" id="IPR037198">
    <property type="entry name" value="MutL_C_sf"/>
</dbReference>
<proteinExistence type="inferred from homology"/>
<feature type="domain" description="MutL C-terminal dimerisation" evidence="4">
    <location>
        <begin position="630"/>
        <end position="776"/>
    </location>
</feature>
<evidence type="ECO:0000256" key="3">
    <source>
        <dbReference type="SAM" id="MobiDB-lite"/>
    </source>
</evidence>
<dbReference type="Gene3D" id="3.30.230.10">
    <property type="match status" value="1"/>
</dbReference>
<dbReference type="SUPFAM" id="SSF118116">
    <property type="entry name" value="DNA mismatch repair protein MutL"/>
    <property type="match status" value="1"/>
</dbReference>
<dbReference type="GO" id="GO:0006298">
    <property type="term" value="P:mismatch repair"/>
    <property type="evidence" value="ECO:0007669"/>
    <property type="project" value="InterPro"/>
</dbReference>
<keyword evidence="2" id="KW-0227">DNA damage</keyword>
<sequence length="820" mass="91662">MLDALNRPSLSIPHSMAPVPGHASTSALHVLDRRDVQRICSGQSVVDLATAVKELVENALDAGATQIEVKLKEFGRDAFEVSDNGAGVAPENYATLAHKHYTSKIISFEDIETVASFGFRGEALSSICELAASFSVCTRTQNEAVGALLEYDSSGQLVKETKKARPVGATVSVEELFKPLAVRYKDFQRNIKKHYAKLLKVLQAYAVSCANVKICVFNITGKNANRHVVLATQAHQTMGENIANVFGTKFFRTLLRVDFELRGTLKVEAEDKDGGSADDNDSEQKSSAMEDDNLTGHKRKVEGFVSKVGAGVGRSDNDRQFFFINGRPFDLPKMAKTLNEVWRQYEMRQKPACVLNFQLPLGDYDVNVTPDKRETFVKHEAEIIDAFKTGLNKLYEPSRGIFTVQPLMTAFARTSKTEDSEKKSLTPKMDDSDQTKIQTECVPAVETRDDEDGDGVGEAIAKTVQDESFEAKTDEPELLKPKHVVMEVLEPQVQCEITSARTPQQPKKIEMPRIVVSRKTTSASPPSSPEPIVLDLRKPAKRQKLYSPLPADPTRLTPEEHVWSFDEMVKQRQQYFEEEVDYERKRKTNHLKVPKACSTSVDGVIAADNEVAAAALQRVLKKEDFKRMEVLGQFNLGFIIGKLDNDLFIIDQHASDEKFNYETLQQTTVMHQQPLVRPLMLELTAGEEMVILDHLDVFAKNGFTFLVDKDAPATKKLKLLSLPFTKHTQFGTEDIRELASLLMDAPLNPSTIRLPKVMAMFASRACRSSIMIGTALHKEEMQKIVRNLSGLDQPWNCPHGRPTLRHLVDLMHLEDSNNSN</sequence>
<dbReference type="InterPro" id="IPR014721">
    <property type="entry name" value="Ribsml_uS5_D2-typ_fold_subgr"/>
</dbReference>
<dbReference type="Gene3D" id="3.30.1540.20">
    <property type="entry name" value="MutL, C-terminal domain, dimerisation subdomain"/>
    <property type="match status" value="1"/>
</dbReference>
<dbReference type="Gene3D" id="3.30.565.10">
    <property type="entry name" value="Histidine kinase-like ATPase, C-terminal domain"/>
    <property type="match status" value="1"/>
</dbReference>
<gene>
    <name evidence="6" type="ORF">PR002_g14958</name>
</gene>
<evidence type="ECO:0000259" key="4">
    <source>
        <dbReference type="SMART" id="SM00853"/>
    </source>
</evidence>
<dbReference type="PROSITE" id="PS00058">
    <property type="entry name" value="DNA_MISMATCH_REPAIR_1"/>
    <property type="match status" value="1"/>
</dbReference>
<dbReference type="Proteomes" id="UP000435112">
    <property type="component" value="Unassembled WGS sequence"/>
</dbReference>
<dbReference type="SUPFAM" id="SSF54211">
    <property type="entry name" value="Ribosomal protein S5 domain 2-like"/>
    <property type="match status" value="1"/>
</dbReference>
<feature type="region of interest" description="Disordered" evidence="3">
    <location>
        <begin position="270"/>
        <end position="293"/>
    </location>
</feature>
<evidence type="ECO:0000256" key="1">
    <source>
        <dbReference type="ARBA" id="ARBA00006082"/>
    </source>
</evidence>
<dbReference type="InterPro" id="IPR002099">
    <property type="entry name" value="MutL/Mlh/PMS"/>
</dbReference>
<name>A0A6A3L1S4_9STRA</name>
<dbReference type="Pfam" id="PF08676">
    <property type="entry name" value="MutL_C"/>
    <property type="match status" value="1"/>
</dbReference>
<protein>
    <recommendedName>
        <fullName evidence="8">Mismatch repair endonuclease</fullName>
    </recommendedName>
</protein>
<dbReference type="Pfam" id="PF01119">
    <property type="entry name" value="DNA_mis_repair"/>
    <property type="match status" value="1"/>
</dbReference>
<dbReference type="GO" id="GO:0140664">
    <property type="term" value="F:ATP-dependent DNA damage sensor activity"/>
    <property type="evidence" value="ECO:0007669"/>
    <property type="project" value="InterPro"/>
</dbReference>